<dbReference type="OrthoDB" id="10280051at2759"/>
<keyword evidence="2" id="KW-1185">Reference proteome</keyword>
<comment type="caution">
    <text evidence="1">The sequence shown here is derived from an EMBL/GenBank/DDBJ whole genome shotgun (WGS) entry which is preliminary data.</text>
</comment>
<name>A0A9P5EY58_COLSI</name>
<evidence type="ECO:0000313" key="1">
    <source>
        <dbReference type="EMBL" id="KAF4861879.1"/>
    </source>
</evidence>
<reference evidence="1" key="1">
    <citation type="submission" date="2019-06" db="EMBL/GenBank/DDBJ databases">
        <authorList>
            <person name="Gan P."/>
            <person name="Shirasu K."/>
        </authorList>
    </citation>
    <scope>NUCLEOTIDE SEQUENCE [LARGE SCALE GENOMIC DNA]</scope>
    <source>
        <strain evidence="1">CAD2</strain>
    </source>
</reference>
<protein>
    <submittedName>
        <fullName evidence="1">Uncharacterized protein</fullName>
    </submittedName>
</protein>
<sequence>MRASAIRNLRQEGVFTSTSDNWGLLTVEMHAMPRFAGLSNSDTTPHTHAEFQTGGEVKKLVFLAGMGHRIRES</sequence>
<proteinExistence type="predicted"/>
<organism evidence="1 2">
    <name type="scientific">Colletotrichum siamense</name>
    <name type="common">Anthracnose fungus</name>
    <dbReference type="NCBI Taxonomy" id="690259"/>
    <lineage>
        <taxon>Eukaryota</taxon>
        <taxon>Fungi</taxon>
        <taxon>Dikarya</taxon>
        <taxon>Ascomycota</taxon>
        <taxon>Pezizomycotina</taxon>
        <taxon>Sordariomycetes</taxon>
        <taxon>Hypocreomycetidae</taxon>
        <taxon>Glomerellales</taxon>
        <taxon>Glomerellaceae</taxon>
        <taxon>Colletotrichum</taxon>
        <taxon>Colletotrichum gloeosporioides species complex</taxon>
    </lineage>
</organism>
<accession>A0A9P5EY58</accession>
<gene>
    <name evidence="1" type="ORF">CGCSCA2_v003955</name>
</gene>
<dbReference type="AlphaFoldDB" id="A0A9P5EY58"/>
<dbReference type="Proteomes" id="UP000711996">
    <property type="component" value="Unassembled WGS sequence"/>
</dbReference>
<evidence type="ECO:0000313" key="2">
    <source>
        <dbReference type="Proteomes" id="UP000711996"/>
    </source>
</evidence>
<dbReference type="EMBL" id="QPMT01000009">
    <property type="protein sequence ID" value="KAF4861879.1"/>
    <property type="molecule type" value="Genomic_DNA"/>
</dbReference>